<gene>
    <name evidence="2" type="ORF">PTSG_03303</name>
</gene>
<dbReference type="InterPro" id="IPR029058">
    <property type="entry name" value="AB_hydrolase_fold"/>
</dbReference>
<accession>F2U4S9</accession>
<dbReference type="FunCoup" id="F2U4S9">
    <property type="interactions" value="240"/>
</dbReference>
<dbReference type="Proteomes" id="UP000007799">
    <property type="component" value="Unassembled WGS sequence"/>
</dbReference>
<dbReference type="OMA" id="ASSACHY"/>
<dbReference type="eggNOG" id="ENOG502SM2D">
    <property type="taxonomic scope" value="Eukaryota"/>
</dbReference>
<dbReference type="PANTHER" id="PTHR43798:SF33">
    <property type="entry name" value="HYDROLASE, PUTATIVE (AFU_ORTHOLOGUE AFUA_2G14860)-RELATED"/>
    <property type="match status" value="1"/>
</dbReference>
<protein>
    <recommendedName>
        <fullName evidence="1">AB hydrolase-1 domain-containing protein</fullName>
    </recommendedName>
</protein>
<dbReference type="Pfam" id="PF12697">
    <property type="entry name" value="Abhydrolase_6"/>
    <property type="match status" value="1"/>
</dbReference>
<dbReference type="InterPro" id="IPR000639">
    <property type="entry name" value="Epox_hydrolase-like"/>
</dbReference>
<dbReference type="STRING" id="946362.F2U4S9"/>
<dbReference type="InterPro" id="IPR050266">
    <property type="entry name" value="AB_hydrolase_sf"/>
</dbReference>
<dbReference type="GeneID" id="16076467"/>
<dbReference type="KEGG" id="sre:PTSG_03303"/>
<dbReference type="InterPro" id="IPR000073">
    <property type="entry name" value="AB_hydrolase_1"/>
</dbReference>
<dbReference type="Gene3D" id="3.40.50.1820">
    <property type="entry name" value="alpha/beta hydrolase"/>
    <property type="match status" value="1"/>
</dbReference>
<dbReference type="SUPFAM" id="SSF53474">
    <property type="entry name" value="alpha/beta-Hydrolases"/>
    <property type="match status" value="1"/>
</dbReference>
<dbReference type="PRINTS" id="PR00412">
    <property type="entry name" value="EPOXHYDRLASE"/>
</dbReference>
<dbReference type="OrthoDB" id="7130006at2759"/>
<name>F2U4S9_SALR5</name>
<reference evidence="2" key="1">
    <citation type="submission" date="2009-08" db="EMBL/GenBank/DDBJ databases">
        <title>Annotation of Salpingoeca rosetta.</title>
        <authorList>
            <consortium name="The Broad Institute Genome Sequencing Platform"/>
            <person name="Russ C."/>
            <person name="Cuomo C."/>
            <person name="Burger G."/>
            <person name="Gray M.W."/>
            <person name="Holland P.W.H."/>
            <person name="King N."/>
            <person name="Lang F.B.F."/>
            <person name="Roger A.J."/>
            <person name="Ruiz-Trillo I."/>
            <person name="Young S.K."/>
            <person name="Zeng Q."/>
            <person name="Gargeya S."/>
            <person name="Alvarado L."/>
            <person name="Berlin A."/>
            <person name="Chapman S.B."/>
            <person name="Chen Z."/>
            <person name="Freedman E."/>
            <person name="Gellesch M."/>
            <person name="Goldberg J."/>
            <person name="Griggs A."/>
            <person name="Gujja S."/>
            <person name="Heilman E."/>
            <person name="Heiman D."/>
            <person name="Howarth C."/>
            <person name="Mehta T."/>
            <person name="Neiman D."/>
            <person name="Pearson M."/>
            <person name="Roberts A."/>
            <person name="Saif S."/>
            <person name="Shea T."/>
            <person name="Shenoy N."/>
            <person name="Sisk P."/>
            <person name="Stolte C."/>
            <person name="Sykes S."/>
            <person name="White J."/>
            <person name="Yandava C."/>
            <person name="Haas B."/>
            <person name="Nusbaum C."/>
            <person name="Birren B."/>
        </authorList>
    </citation>
    <scope>NUCLEOTIDE SEQUENCE [LARGE SCALE GENOMIC DNA]</scope>
    <source>
        <strain evidence="2">ATCC 50818</strain>
    </source>
</reference>
<evidence type="ECO:0000259" key="1">
    <source>
        <dbReference type="Pfam" id="PF12697"/>
    </source>
</evidence>
<dbReference type="GO" id="GO:0003824">
    <property type="term" value="F:catalytic activity"/>
    <property type="evidence" value="ECO:0007669"/>
    <property type="project" value="InterPro"/>
</dbReference>
<organism evidence="3">
    <name type="scientific">Salpingoeca rosetta (strain ATCC 50818 / BSB-021)</name>
    <dbReference type="NCBI Taxonomy" id="946362"/>
    <lineage>
        <taxon>Eukaryota</taxon>
        <taxon>Choanoflagellata</taxon>
        <taxon>Craspedida</taxon>
        <taxon>Salpingoecidae</taxon>
        <taxon>Salpingoeca</taxon>
    </lineage>
</organism>
<dbReference type="InParanoid" id="F2U4S9"/>
<dbReference type="AlphaFoldDB" id="F2U4S9"/>
<feature type="domain" description="AB hydrolase-1" evidence="1">
    <location>
        <begin position="24"/>
        <end position="267"/>
    </location>
</feature>
<dbReference type="GO" id="GO:0016020">
    <property type="term" value="C:membrane"/>
    <property type="evidence" value="ECO:0007669"/>
    <property type="project" value="TreeGrafter"/>
</dbReference>
<dbReference type="PANTHER" id="PTHR43798">
    <property type="entry name" value="MONOACYLGLYCEROL LIPASE"/>
    <property type="match status" value="1"/>
</dbReference>
<keyword evidence="3" id="KW-1185">Reference proteome</keyword>
<sequence length="278" mass="31168">MSDVPVEVLQAGPRPTMSHCKGIIVFLHGWPDTNAVWHEQIEFFSKHKYHCVCLSLPGYSGYVPSESWGMDFPEVRDLLITAIKTVSDDQPVHLVAHDWGTIFAYMIERKSPGLVKTLTTVDVGAKVKLSSTLAKLMVPAYQLWLVSAFLIGNIVPVIGKPIGDTMTSLCAKYYAHAPDFSPNHGSHINYLYFYVWKALLLGGTGGTTYLKHYSPSRPTLYCYGSAKPFQLHAKSWVKELQDRDDCQVKAFDCGHWVQVDKADELSETILDFITTHTK</sequence>
<dbReference type="EMBL" id="GL832961">
    <property type="protein sequence ID" value="EGD82645.1"/>
    <property type="molecule type" value="Genomic_DNA"/>
</dbReference>
<evidence type="ECO:0000313" key="3">
    <source>
        <dbReference type="Proteomes" id="UP000007799"/>
    </source>
</evidence>
<proteinExistence type="predicted"/>
<dbReference type="RefSeq" id="XP_004995881.1">
    <property type="nucleotide sequence ID" value="XM_004995824.1"/>
</dbReference>
<evidence type="ECO:0000313" key="2">
    <source>
        <dbReference type="EMBL" id="EGD82645.1"/>
    </source>
</evidence>